<keyword evidence="1" id="KW-0560">Oxidoreductase</keyword>
<evidence type="ECO:0000313" key="3">
    <source>
        <dbReference type="EMBL" id="CAD1818509.1"/>
    </source>
</evidence>
<reference evidence="3" key="1">
    <citation type="submission" date="2020-07" db="EMBL/GenBank/DDBJ databases">
        <authorList>
            <person name="Lin J."/>
        </authorList>
    </citation>
    <scope>NUCLEOTIDE SEQUENCE</scope>
</reference>
<dbReference type="InterPro" id="IPR036188">
    <property type="entry name" value="FAD/NAD-bd_sf"/>
</dbReference>
<evidence type="ECO:0000256" key="1">
    <source>
        <dbReference type="ARBA" id="ARBA00023002"/>
    </source>
</evidence>
<dbReference type="GO" id="GO:0004497">
    <property type="term" value="F:monooxygenase activity"/>
    <property type="evidence" value="ECO:0007669"/>
    <property type="project" value="UniProtKB-KW"/>
</dbReference>
<evidence type="ECO:0008006" key="4">
    <source>
        <dbReference type="Google" id="ProtNLM"/>
    </source>
</evidence>
<dbReference type="PANTHER" id="PTHR45934:SF9">
    <property type="entry name" value="FAD_NAD(P)-BINDING OXIDOREDUCTASE FAMILY PROTEIN"/>
    <property type="match status" value="1"/>
</dbReference>
<name>A0A6V7NIS2_ANACO</name>
<gene>
    <name evidence="3" type="ORF">CB5_LOCUS1720</name>
</gene>
<dbReference type="Gene3D" id="3.50.50.60">
    <property type="entry name" value="FAD/NAD(P)-binding domain"/>
    <property type="match status" value="1"/>
</dbReference>
<proteinExistence type="predicted"/>
<dbReference type="SUPFAM" id="SSF51905">
    <property type="entry name" value="FAD/NAD(P)-binding domain"/>
    <property type="match status" value="1"/>
</dbReference>
<organism evidence="3">
    <name type="scientific">Ananas comosus var. bracteatus</name>
    <name type="common">red pineapple</name>
    <dbReference type="NCBI Taxonomy" id="296719"/>
    <lineage>
        <taxon>Eukaryota</taxon>
        <taxon>Viridiplantae</taxon>
        <taxon>Streptophyta</taxon>
        <taxon>Embryophyta</taxon>
        <taxon>Tracheophyta</taxon>
        <taxon>Spermatophyta</taxon>
        <taxon>Magnoliopsida</taxon>
        <taxon>Liliopsida</taxon>
        <taxon>Poales</taxon>
        <taxon>Bromeliaceae</taxon>
        <taxon>Bromelioideae</taxon>
        <taxon>Ananas</taxon>
    </lineage>
</organism>
<accession>A0A6V7NIS2</accession>
<keyword evidence="2" id="KW-0503">Monooxygenase</keyword>
<dbReference type="AlphaFoldDB" id="A0A6V7NIS2"/>
<protein>
    <recommendedName>
        <fullName evidence="4">FAD-binding domain-containing protein</fullName>
    </recommendedName>
</protein>
<dbReference type="EMBL" id="LR862139">
    <property type="protein sequence ID" value="CAD1818509.1"/>
    <property type="molecule type" value="Genomic_DNA"/>
</dbReference>
<dbReference type="PANTHER" id="PTHR45934">
    <property type="entry name" value="FAD/NAD(P)-BINDING OXIDOREDUCTASE FAMILY PROTEIN"/>
    <property type="match status" value="1"/>
</dbReference>
<dbReference type="InterPro" id="IPR044560">
    <property type="entry name" value="MOase"/>
</dbReference>
<sequence length="227" mass="25070">MRSQDGRELRSFRFEDEAPGQEVRAVERRVLLETLAGRLPPNTISFSSRLRSIAWQGKDGTLLELDDGRQVLAKIVIGCDGVNSPIAKWMGFPEPKYVGHCAFRGLGQYPEGQPYESKVNYIYGRGLRAGFVPVSPTKVYWFICFNSQSPGPRTTDPSALKKEALDLVQTWPQELLDIMRNTPDDTVVKTPLVDRWLWPGLSPPPVAAALNGSSSAVAVVVGMRGTP</sequence>
<evidence type="ECO:0000256" key="2">
    <source>
        <dbReference type="ARBA" id="ARBA00023033"/>
    </source>
</evidence>